<dbReference type="SUPFAM" id="SSF52833">
    <property type="entry name" value="Thioredoxin-like"/>
    <property type="match status" value="1"/>
</dbReference>
<accession>A0A2H9ZVF0</accession>
<dbReference type="InterPro" id="IPR002109">
    <property type="entry name" value="Glutaredoxin"/>
</dbReference>
<dbReference type="CDD" id="cd03031">
    <property type="entry name" value="GRX_GRX_like"/>
    <property type="match status" value="1"/>
</dbReference>
<dbReference type="Proteomes" id="UP000236161">
    <property type="component" value="Unassembled WGS sequence"/>
</dbReference>
<reference evidence="3 4" key="1">
    <citation type="journal article" date="2017" name="Nature">
        <title>The Apostasia genome and the evolution of orchids.</title>
        <authorList>
            <person name="Zhang G.Q."/>
            <person name="Liu K.W."/>
            <person name="Li Z."/>
            <person name="Lohaus R."/>
            <person name="Hsiao Y.Y."/>
            <person name="Niu S.C."/>
            <person name="Wang J.Y."/>
            <person name="Lin Y.C."/>
            <person name="Xu Q."/>
            <person name="Chen L.J."/>
            <person name="Yoshida K."/>
            <person name="Fujiwara S."/>
            <person name="Wang Z.W."/>
            <person name="Zhang Y.Q."/>
            <person name="Mitsuda N."/>
            <person name="Wang M."/>
            <person name="Liu G.H."/>
            <person name="Pecoraro L."/>
            <person name="Huang H.X."/>
            <person name="Xiao X.J."/>
            <person name="Lin M."/>
            <person name="Wu X.Y."/>
            <person name="Wu W.L."/>
            <person name="Chen Y.Y."/>
            <person name="Chang S.B."/>
            <person name="Sakamoto S."/>
            <person name="Ohme-Takagi M."/>
            <person name="Yagi M."/>
            <person name="Zeng S.J."/>
            <person name="Shen C.Y."/>
            <person name="Yeh C.M."/>
            <person name="Luo Y.B."/>
            <person name="Tsai W.C."/>
            <person name="Van de Peer Y."/>
            <person name="Liu Z.J."/>
        </authorList>
    </citation>
    <scope>NUCLEOTIDE SEQUENCE [LARGE SCALE GENOMIC DNA]</scope>
    <source>
        <strain evidence="4">cv. Shenzhen</strain>
        <tissue evidence="3">Stem</tissue>
    </source>
</reference>
<sequence length="343" mass="37228">MGCSSSKRVEAKVAADVYRQPPASIALFDISKIDEPWLLAAPAAAVAADEKPKPAAVPFSLLEKLESLDLAPKSWSEVSKALEDLKPALLQNPSPAPPPPPPPYQLPAQTHTPAGKAPPPPSSPPLPPPPELAGFRAVKENSFVIRDRQEREQSKKNEGRRWKRPDPFEGYPERRPPGNSCGVVLYTTTLRGVRRTFEDCERLRQVVEAAAEEAGVLVDERDVSLHGEYLKEMREMAGEGSTPPRLFVAGRYLGGAEEVAGLAETGKLGEMMRSVARRVGGDRGKGGRRECEGCGGMRFVPCLECGGSCKVLVVEEEEEEEEGRVERCGACNENGLVLCPMCH</sequence>
<protein>
    <recommendedName>
        <fullName evidence="2">Glutaredoxin domain-containing protein</fullName>
    </recommendedName>
</protein>
<dbReference type="PANTHER" id="PTHR45669:SF7">
    <property type="entry name" value="F1N19.7"/>
    <property type="match status" value="1"/>
</dbReference>
<name>A0A2H9ZVF0_9ASPA</name>
<proteinExistence type="predicted"/>
<feature type="region of interest" description="Disordered" evidence="1">
    <location>
        <begin position="89"/>
        <end position="176"/>
    </location>
</feature>
<dbReference type="Pfam" id="PF23733">
    <property type="entry name" value="GRXCR1-2_C"/>
    <property type="match status" value="1"/>
</dbReference>
<dbReference type="InterPro" id="IPR036249">
    <property type="entry name" value="Thioredoxin-like_sf"/>
</dbReference>
<dbReference type="Gene3D" id="3.40.30.10">
    <property type="entry name" value="Glutaredoxin"/>
    <property type="match status" value="1"/>
</dbReference>
<dbReference type="EMBL" id="KZ453531">
    <property type="protein sequence ID" value="PKA47264.1"/>
    <property type="molecule type" value="Genomic_DNA"/>
</dbReference>
<feature type="compositionally biased region" description="Pro residues" evidence="1">
    <location>
        <begin position="116"/>
        <end position="131"/>
    </location>
</feature>
<feature type="domain" description="Glutaredoxin" evidence="2">
    <location>
        <begin position="183"/>
        <end position="252"/>
    </location>
</feature>
<dbReference type="OrthoDB" id="423313at2759"/>
<evidence type="ECO:0000259" key="2">
    <source>
        <dbReference type="Pfam" id="PF00462"/>
    </source>
</evidence>
<dbReference type="Pfam" id="PF00462">
    <property type="entry name" value="Glutaredoxin"/>
    <property type="match status" value="1"/>
</dbReference>
<keyword evidence="4" id="KW-1185">Reference proteome</keyword>
<feature type="compositionally biased region" description="Basic and acidic residues" evidence="1">
    <location>
        <begin position="145"/>
        <end position="176"/>
    </location>
</feature>
<evidence type="ECO:0000256" key="1">
    <source>
        <dbReference type="SAM" id="MobiDB-lite"/>
    </source>
</evidence>
<organism evidence="3 4">
    <name type="scientific">Apostasia shenzhenica</name>
    <dbReference type="NCBI Taxonomy" id="1088818"/>
    <lineage>
        <taxon>Eukaryota</taxon>
        <taxon>Viridiplantae</taxon>
        <taxon>Streptophyta</taxon>
        <taxon>Embryophyta</taxon>
        <taxon>Tracheophyta</taxon>
        <taxon>Spermatophyta</taxon>
        <taxon>Magnoliopsida</taxon>
        <taxon>Liliopsida</taxon>
        <taxon>Asparagales</taxon>
        <taxon>Orchidaceae</taxon>
        <taxon>Apostasioideae</taxon>
        <taxon>Apostasia</taxon>
    </lineage>
</organism>
<evidence type="ECO:0000313" key="3">
    <source>
        <dbReference type="EMBL" id="PKA47264.1"/>
    </source>
</evidence>
<dbReference type="PROSITE" id="PS51354">
    <property type="entry name" value="GLUTAREDOXIN_2"/>
    <property type="match status" value="1"/>
</dbReference>
<evidence type="ECO:0000313" key="4">
    <source>
        <dbReference type="Proteomes" id="UP000236161"/>
    </source>
</evidence>
<dbReference type="AlphaFoldDB" id="A0A2H9ZVF0"/>
<dbReference type="PANTHER" id="PTHR45669">
    <property type="entry name" value="GLUTAREDOXIN DOMAIN-CONTAINING CYSTEINE-RICH PROTEIN CG12206-RELATED"/>
    <property type="match status" value="1"/>
</dbReference>
<gene>
    <name evidence="3" type="ORF">AXF42_Ash017209</name>
</gene>
<feature type="compositionally biased region" description="Pro residues" evidence="1">
    <location>
        <begin position="94"/>
        <end position="105"/>
    </location>
</feature>